<accession>A0A653DS47</accession>
<dbReference type="AlphaFoldDB" id="A0A653DS47"/>
<sequence length="46" mass="5596">MKKQKRKFPFTMEKSSSSMQVCLRKQQSYYLSYILILTGLIQKMFR</sequence>
<organism evidence="1 2">
    <name type="scientific">Callosobruchus maculatus</name>
    <name type="common">Southern cowpea weevil</name>
    <name type="synonym">Pulse bruchid</name>
    <dbReference type="NCBI Taxonomy" id="64391"/>
    <lineage>
        <taxon>Eukaryota</taxon>
        <taxon>Metazoa</taxon>
        <taxon>Ecdysozoa</taxon>
        <taxon>Arthropoda</taxon>
        <taxon>Hexapoda</taxon>
        <taxon>Insecta</taxon>
        <taxon>Pterygota</taxon>
        <taxon>Neoptera</taxon>
        <taxon>Endopterygota</taxon>
        <taxon>Coleoptera</taxon>
        <taxon>Polyphaga</taxon>
        <taxon>Cucujiformia</taxon>
        <taxon>Chrysomeloidea</taxon>
        <taxon>Chrysomelidae</taxon>
        <taxon>Bruchinae</taxon>
        <taxon>Bruchini</taxon>
        <taxon>Callosobruchus</taxon>
    </lineage>
</organism>
<dbReference type="EMBL" id="CAACVG010014325">
    <property type="protein sequence ID" value="VEN63014.1"/>
    <property type="molecule type" value="Genomic_DNA"/>
</dbReference>
<protein>
    <submittedName>
        <fullName evidence="1">Uncharacterized protein</fullName>
    </submittedName>
</protein>
<gene>
    <name evidence="1" type="ORF">CALMAC_LOCUS19972</name>
</gene>
<keyword evidence="2" id="KW-1185">Reference proteome</keyword>
<dbReference type="Proteomes" id="UP000410492">
    <property type="component" value="Unassembled WGS sequence"/>
</dbReference>
<evidence type="ECO:0000313" key="1">
    <source>
        <dbReference type="EMBL" id="VEN63014.1"/>
    </source>
</evidence>
<name>A0A653DS47_CALMS</name>
<reference evidence="1 2" key="1">
    <citation type="submission" date="2019-01" db="EMBL/GenBank/DDBJ databases">
        <authorList>
            <person name="Sayadi A."/>
        </authorList>
    </citation>
    <scope>NUCLEOTIDE SEQUENCE [LARGE SCALE GENOMIC DNA]</scope>
</reference>
<evidence type="ECO:0000313" key="2">
    <source>
        <dbReference type="Proteomes" id="UP000410492"/>
    </source>
</evidence>
<proteinExistence type="predicted"/>